<accession>A0A841BSB0</accession>
<dbReference type="GO" id="GO:0005886">
    <property type="term" value="C:plasma membrane"/>
    <property type="evidence" value="ECO:0007669"/>
    <property type="project" value="TreeGrafter"/>
</dbReference>
<dbReference type="InterPro" id="IPR020807">
    <property type="entry name" value="PKS_DH"/>
</dbReference>
<dbReference type="SMART" id="SM00822">
    <property type="entry name" value="PKS_KR"/>
    <property type="match status" value="1"/>
</dbReference>
<dbReference type="Gene3D" id="3.10.129.110">
    <property type="entry name" value="Polyketide synthase dehydratase"/>
    <property type="match status" value="1"/>
</dbReference>
<feature type="domain" description="PKS/mFAS DH" evidence="8">
    <location>
        <begin position="1433"/>
        <end position="1723"/>
    </location>
</feature>
<sequence length="1919" mass="201760">MTRIAVVGVSCRYPDADSPDRLWENVVAGRRAFRRLPDVRMRLSDYYSPDSAAPDRFYARNAAVIEGYEFDRVGYRVAGSTYRSTDLTHWLALDVAAQALADAGFPMGADLPREKTGVVVGNTLTGEFARANIMRLRWPYVRRTVAAALREEGWSDEQLSTFLGGLEQSYKSPFPAIDEDSLAGGLSNTIAGRICNYFDLKGGGYTVDGACSSSLLSVSTACRALVDGDLDVAIAGGVDLSIDPFEIIGFAKTGALAKGEMKVYDRGSNGFWPGEGCGMVVLMREEDARAQDRKIYAVVAGWGMSSDGKGGITRPEVDGYRLALKRAYAKAGFGIETVGLFEGHGTGTAVGDATELEALTLSRKAADPYGPKAAIGSIKAMIGHTKAAAGIAGLIKAVLAVHHQVLPPTIGCPDPHDFLTGEDPALRVLATAESWPEGVPVRAAVTAMGFGGINTHIVIEGPGEPRRTAMSAPVKSLALSLQDAELLTVDADTIGELRERVQELLAFVPQLSYAQIGDLAATLHRALGGRPYRAAVVASSPEDAERQLQRIDTAIAAGETKLFPADGRALFGRAGDAVRVGLLFPGQGSGRRTGGGALRRRFAEADEVYATAALPTGGDVVATEVAQPRIVTGSMAGLAVLGRLGIHGDVAVGHSLGELTALHWAGAMGRQDLLRIAATRGRTMAEHSASGTMASIGGPAETASTLIGDLPVVIAGYNGPDQTVLAGPVDAIRAVGARAEAAGLTWTLLRVSHAFHSPLVSQAADAFGAYLMTEPFQAVGKRVISTVTAEALTPQTNLAELLHRQILDPVLFVQAVGLAAKEADLFIEVGPGKVLSGLASASVEVPVVALDTDEESIGGLLRVVAAAFVVGAAGVHPSLFEARLSRVLELDAEFSFFASPCEQVSSINIPDAEPKAGPAATGPNREPSTEPALELLRRLAAERAELPLDMVLGESRLLDDLHLSSITVGQVVNQAAQRLGVAPSRLPTSLATATVREVADALDLLAGTGQAADMDRPLLPAGAAPFIRAFAVDLDAAPLPTVVGTESNGIWRVYAAGDHPLAEPLRVALERGKVGTGVLVCLPPECTEAQLELALLGAKAAIAGIAGDRFVVVQQGRGATALAKTLRLELPSVRVTVVDVPMAPEAVAWVVAEVAATTAYQEAHYDVAGGRRVPVVRAMPVTSARTSQPLDPGDVLLVTGGGKGITAECALALATQSGARLALLGRSDPAADPELAANLERFSAAGVDYRYLRADVTSAAAIKAAVSSVTAQLGPVTAVLHGAGRNDPAALTSLDMEAFRGALAPKIDGLAAVLAAVDADRLKLLVTFGSIIGRAGLRGEAHYATANDWMADATARFGAEHPECRAICLEWSVWSGAGMGERLSVVESLEREGITPITLDQGVRLLHRLVGDPDAPSAVVICGRTQGIDTLRHDLPELPLLRFVDKPLIRYHGVELVTDVELTAGSDPYLADHLLDGNLLFPAVLGMEAMTQVASALTGRTDTPVIEGAEFARPVVIPPDGATTIRIAAVVTEDDLVDVVIRSSETGFAADHFRARIRFDLGAPAAGSPEQSGDDLPMVALDPARDLYGDTLFQGARFQRLRGYHRAAARHVDADVAALDARNWFAAYLPGELLLGDPGMRDALMHGNQVCVPEGTLLPIGIERVHPGGARLAAEGELRYCAVERSRDGDTYVYDIAVRTRTGEVVERWDGLQLRAVRKKDGRGPWVAPLLGSYLERSLGDLIGASIAVAVEPDSDDHADCHARSELAVHRALGGQQELQYRTDGQPGIAGDRSVAVSQAVGVTLGVAAVGTLGCHVGPVTPLPAETWDILLSEHSSLLKQIVAERGEEMDTAGSRVDAVLQCLQQLDLPSHLPVTLVPEQKDAWQVFASGTLRIATLMTTLRDVEEQVVFAILTDGWS</sequence>
<dbReference type="PROSITE" id="PS52004">
    <property type="entry name" value="KS3_2"/>
    <property type="match status" value="1"/>
</dbReference>
<dbReference type="PROSITE" id="PS50075">
    <property type="entry name" value="CARRIER"/>
    <property type="match status" value="1"/>
</dbReference>
<dbReference type="SUPFAM" id="SSF51735">
    <property type="entry name" value="NAD(P)-binding Rossmann-fold domains"/>
    <property type="match status" value="1"/>
</dbReference>
<evidence type="ECO:0000259" key="7">
    <source>
        <dbReference type="PROSITE" id="PS52004"/>
    </source>
</evidence>
<evidence type="ECO:0000256" key="1">
    <source>
        <dbReference type="ARBA" id="ARBA00022450"/>
    </source>
</evidence>
<dbReference type="GO" id="GO:0071770">
    <property type="term" value="P:DIM/DIP cell wall layer assembly"/>
    <property type="evidence" value="ECO:0007669"/>
    <property type="project" value="TreeGrafter"/>
</dbReference>
<comment type="caution">
    <text evidence="9">The sequence shown here is derived from an EMBL/GenBank/DDBJ whole genome shotgun (WGS) entry which is preliminary data.</text>
</comment>
<proteinExistence type="predicted"/>
<dbReference type="Pfam" id="PF00698">
    <property type="entry name" value="Acyl_transf_1"/>
    <property type="match status" value="1"/>
</dbReference>
<keyword evidence="3" id="KW-0808">Transferase</keyword>
<dbReference type="Pfam" id="PF14765">
    <property type="entry name" value="PS-DH"/>
    <property type="match status" value="1"/>
</dbReference>
<dbReference type="GO" id="GO:0006633">
    <property type="term" value="P:fatty acid biosynthetic process"/>
    <property type="evidence" value="ECO:0007669"/>
    <property type="project" value="TreeGrafter"/>
</dbReference>
<dbReference type="InterPro" id="IPR014043">
    <property type="entry name" value="Acyl_transferase_dom"/>
</dbReference>
<dbReference type="Pfam" id="PF00109">
    <property type="entry name" value="ketoacyl-synt"/>
    <property type="match status" value="1"/>
</dbReference>
<gene>
    <name evidence="9" type="ORF">F4553_003458</name>
</gene>
<dbReference type="GO" id="GO:0004312">
    <property type="term" value="F:fatty acid synthase activity"/>
    <property type="evidence" value="ECO:0007669"/>
    <property type="project" value="TreeGrafter"/>
</dbReference>
<dbReference type="RefSeq" id="WP_184837195.1">
    <property type="nucleotide sequence ID" value="NZ_JACHMN010000002.1"/>
</dbReference>
<feature type="region of interest" description="Disordered" evidence="5">
    <location>
        <begin position="908"/>
        <end position="928"/>
    </location>
</feature>
<dbReference type="InterPro" id="IPR016039">
    <property type="entry name" value="Thiolase-like"/>
</dbReference>
<dbReference type="InterPro" id="IPR014030">
    <property type="entry name" value="Ketoacyl_synth_N"/>
</dbReference>
<dbReference type="SUPFAM" id="SSF52151">
    <property type="entry name" value="FabD/lysophospholipase-like"/>
    <property type="match status" value="1"/>
</dbReference>
<dbReference type="CDD" id="cd00833">
    <property type="entry name" value="PKS"/>
    <property type="match status" value="1"/>
</dbReference>
<feature type="active site" description="Proton donor; for dehydratase activity" evidence="4">
    <location>
        <position position="1637"/>
    </location>
</feature>
<dbReference type="SMART" id="SM00826">
    <property type="entry name" value="PKS_DH"/>
    <property type="match status" value="1"/>
</dbReference>
<protein>
    <submittedName>
        <fullName evidence="9">Enediyne polyketide synthase</fullName>
    </submittedName>
</protein>
<dbReference type="InterPro" id="IPR049552">
    <property type="entry name" value="PKS_DH_N"/>
</dbReference>
<keyword evidence="10" id="KW-1185">Reference proteome</keyword>
<dbReference type="SUPFAM" id="SSF53901">
    <property type="entry name" value="Thiolase-like"/>
    <property type="match status" value="1"/>
</dbReference>
<evidence type="ECO:0000313" key="10">
    <source>
        <dbReference type="Proteomes" id="UP000587527"/>
    </source>
</evidence>
<dbReference type="Proteomes" id="UP000587527">
    <property type="component" value="Unassembled WGS sequence"/>
</dbReference>
<keyword evidence="1" id="KW-0596">Phosphopantetheine</keyword>
<dbReference type="Pfam" id="PF02801">
    <property type="entry name" value="Ketoacyl-synt_C"/>
    <property type="match status" value="1"/>
</dbReference>
<dbReference type="Gene3D" id="3.40.47.10">
    <property type="match status" value="1"/>
</dbReference>
<feature type="active site" description="Proton acceptor; for dehydratase activity" evidence="4">
    <location>
        <position position="1473"/>
    </location>
</feature>
<dbReference type="PANTHER" id="PTHR43775:SF37">
    <property type="entry name" value="SI:DKEY-61P9.11"/>
    <property type="match status" value="1"/>
</dbReference>
<dbReference type="InterPro" id="IPR014031">
    <property type="entry name" value="Ketoacyl_synth_C"/>
</dbReference>
<evidence type="ECO:0000259" key="6">
    <source>
        <dbReference type="PROSITE" id="PS50075"/>
    </source>
</evidence>
<dbReference type="EMBL" id="JACHMN010000002">
    <property type="protein sequence ID" value="MBB5870079.1"/>
    <property type="molecule type" value="Genomic_DNA"/>
</dbReference>
<feature type="domain" description="Carrier" evidence="6">
    <location>
        <begin position="930"/>
        <end position="1006"/>
    </location>
</feature>
<dbReference type="InterPro" id="IPR013968">
    <property type="entry name" value="PKS_KR"/>
</dbReference>
<dbReference type="PANTHER" id="PTHR43775">
    <property type="entry name" value="FATTY ACID SYNTHASE"/>
    <property type="match status" value="1"/>
</dbReference>
<evidence type="ECO:0000256" key="2">
    <source>
        <dbReference type="ARBA" id="ARBA00022553"/>
    </source>
</evidence>
<dbReference type="SMART" id="SM00825">
    <property type="entry name" value="PKS_KS"/>
    <property type="match status" value="1"/>
</dbReference>
<dbReference type="Gene3D" id="3.40.366.10">
    <property type="entry name" value="Malonyl-Coenzyme A Acyl Carrier Protein, domain 2"/>
    <property type="match status" value="1"/>
</dbReference>
<dbReference type="Pfam" id="PF21089">
    <property type="entry name" value="PKS_DH_N"/>
    <property type="match status" value="1"/>
</dbReference>
<dbReference type="PROSITE" id="PS52019">
    <property type="entry name" value="PKS_MFAS_DH"/>
    <property type="match status" value="1"/>
</dbReference>
<dbReference type="InterPro" id="IPR009081">
    <property type="entry name" value="PP-bd_ACP"/>
</dbReference>
<feature type="region of interest" description="C-terminal hotdog fold" evidence="4">
    <location>
        <begin position="1578"/>
        <end position="1723"/>
    </location>
</feature>
<dbReference type="SUPFAM" id="SSF55048">
    <property type="entry name" value="Probable ACP-binding domain of malonyl-CoA ACP transacylase"/>
    <property type="match status" value="1"/>
</dbReference>
<dbReference type="SMART" id="SM00827">
    <property type="entry name" value="PKS_AT"/>
    <property type="match status" value="1"/>
</dbReference>
<dbReference type="Gene3D" id="1.10.1200.10">
    <property type="entry name" value="ACP-like"/>
    <property type="match status" value="1"/>
</dbReference>
<feature type="domain" description="Ketosynthase family 3 (KS3)" evidence="7">
    <location>
        <begin position="1"/>
        <end position="461"/>
    </location>
</feature>
<evidence type="ECO:0000313" key="9">
    <source>
        <dbReference type="EMBL" id="MBB5870079.1"/>
    </source>
</evidence>
<dbReference type="InterPro" id="IPR016036">
    <property type="entry name" value="Malonyl_transacylase_ACP-bd"/>
</dbReference>
<evidence type="ECO:0000256" key="4">
    <source>
        <dbReference type="PROSITE-ProRule" id="PRU01363"/>
    </source>
</evidence>
<reference evidence="9 10" key="1">
    <citation type="submission" date="2020-08" db="EMBL/GenBank/DDBJ databases">
        <title>Sequencing the genomes of 1000 actinobacteria strains.</title>
        <authorList>
            <person name="Klenk H.-P."/>
        </authorList>
    </citation>
    <scope>NUCLEOTIDE SEQUENCE [LARGE SCALE GENOMIC DNA]</scope>
    <source>
        <strain evidence="9 10">DSM 45362</strain>
    </source>
</reference>
<dbReference type="InterPro" id="IPR016035">
    <property type="entry name" value="Acyl_Trfase/lysoPLipase"/>
</dbReference>
<dbReference type="InterPro" id="IPR050091">
    <property type="entry name" value="PKS_NRPS_Biosynth_Enz"/>
</dbReference>
<dbReference type="GO" id="GO:0005737">
    <property type="term" value="C:cytoplasm"/>
    <property type="evidence" value="ECO:0007669"/>
    <property type="project" value="TreeGrafter"/>
</dbReference>
<name>A0A841BSB0_9ACTN</name>
<organism evidence="9 10">
    <name type="scientific">Allocatelliglobosispora scoriae</name>
    <dbReference type="NCBI Taxonomy" id="643052"/>
    <lineage>
        <taxon>Bacteria</taxon>
        <taxon>Bacillati</taxon>
        <taxon>Actinomycetota</taxon>
        <taxon>Actinomycetes</taxon>
        <taxon>Micromonosporales</taxon>
        <taxon>Micromonosporaceae</taxon>
        <taxon>Allocatelliglobosispora</taxon>
    </lineage>
</organism>
<dbReference type="InterPro" id="IPR042104">
    <property type="entry name" value="PKS_dehydratase_sf"/>
</dbReference>
<evidence type="ECO:0000256" key="5">
    <source>
        <dbReference type="SAM" id="MobiDB-lite"/>
    </source>
</evidence>
<dbReference type="InterPro" id="IPR057326">
    <property type="entry name" value="KR_dom"/>
</dbReference>
<evidence type="ECO:0000256" key="3">
    <source>
        <dbReference type="ARBA" id="ARBA00022679"/>
    </source>
</evidence>
<dbReference type="Gene3D" id="3.40.50.720">
    <property type="entry name" value="NAD(P)-binding Rossmann-like Domain"/>
    <property type="match status" value="1"/>
</dbReference>
<evidence type="ECO:0000259" key="8">
    <source>
        <dbReference type="PROSITE" id="PS52019"/>
    </source>
</evidence>
<dbReference type="InterPro" id="IPR001227">
    <property type="entry name" value="Ac_transferase_dom_sf"/>
</dbReference>
<dbReference type="InterPro" id="IPR049551">
    <property type="entry name" value="PKS_DH_C"/>
</dbReference>
<dbReference type="InterPro" id="IPR036736">
    <property type="entry name" value="ACP-like_sf"/>
</dbReference>
<dbReference type="Pfam" id="PF08659">
    <property type="entry name" value="KR"/>
    <property type="match status" value="1"/>
</dbReference>
<keyword evidence="2" id="KW-0597">Phosphoprotein</keyword>
<dbReference type="InterPro" id="IPR020841">
    <property type="entry name" value="PKS_Beta-ketoAc_synthase_dom"/>
</dbReference>
<dbReference type="InterPro" id="IPR049900">
    <property type="entry name" value="PKS_mFAS_DH"/>
</dbReference>
<dbReference type="CDD" id="cd08953">
    <property type="entry name" value="KR_2_SDR_x"/>
    <property type="match status" value="1"/>
</dbReference>
<feature type="region of interest" description="N-terminal hotdog fold" evidence="4">
    <location>
        <begin position="1433"/>
        <end position="1564"/>
    </location>
</feature>
<dbReference type="InterPro" id="IPR036291">
    <property type="entry name" value="NAD(P)-bd_dom_sf"/>
</dbReference>